<dbReference type="InterPro" id="IPR006026">
    <property type="entry name" value="Peptidase_Metallo"/>
</dbReference>
<dbReference type="CDD" id="cd00041">
    <property type="entry name" value="CUB"/>
    <property type="match status" value="1"/>
</dbReference>
<keyword evidence="4 9" id="KW-0378">Hydrolase</keyword>
<dbReference type="InterPro" id="IPR035914">
    <property type="entry name" value="Sperma_CUB_dom_sf"/>
</dbReference>
<dbReference type="Proteomes" id="UP001187531">
    <property type="component" value="Unassembled WGS sequence"/>
</dbReference>
<dbReference type="GO" id="GO:0008270">
    <property type="term" value="F:zinc ion binding"/>
    <property type="evidence" value="ECO:0007669"/>
    <property type="project" value="UniProtKB-UniRule"/>
</dbReference>
<evidence type="ECO:0000256" key="1">
    <source>
        <dbReference type="ARBA" id="ARBA00022536"/>
    </source>
</evidence>
<evidence type="ECO:0000259" key="12">
    <source>
        <dbReference type="PROSITE" id="PS51864"/>
    </source>
</evidence>
<dbReference type="Gene3D" id="3.40.390.10">
    <property type="entry name" value="Collagenase (Catalytic Domain)"/>
    <property type="match status" value="1"/>
</dbReference>
<evidence type="ECO:0000256" key="9">
    <source>
        <dbReference type="PROSITE-ProRule" id="PRU01211"/>
    </source>
</evidence>
<evidence type="ECO:0000256" key="2">
    <source>
        <dbReference type="ARBA" id="ARBA00022670"/>
    </source>
</evidence>
<feature type="chain" id="PRO_5041518656" description="Metalloendopeptidase" evidence="10">
    <location>
        <begin position="21"/>
        <end position="426"/>
    </location>
</feature>
<dbReference type="SUPFAM" id="SSF49854">
    <property type="entry name" value="Spermadhesin, CUB domain"/>
    <property type="match status" value="1"/>
</dbReference>
<evidence type="ECO:0000256" key="3">
    <source>
        <dbReference type="ARBA" id="ARBA00022723"/>
    </source>
</evidence>
<sequence length="426" mass="50029">MLQHFGFWIFSFVVFRETLSQYSRQRMSEDFIRLGDMLYTEEAYDDLRQPSFRSFRKQIFSFWPKDDDGLVIVPYLIDSSVGSTKKEDIRKAMTQWTEKTCIKFVDNREAKEKHYLVFQSREKGCFSFVGRSKLAKGQPVNVGKDRECNLNVIAHEIGHALGLAHEHTRHDRDEHVVVFLDNISVDERDFRKDKDVFSSYGVPYNYKSVMHYHKTIFAKNRTIATILPKMVEFEHTLRSNNPVDHYDALLINLAYKCKDTWANRCRKILECQNYGFFGAECKCVCPLGTSGLRCEKRSVKRLPHYESPRCGGLINGTTMISDADIFSRGRISESALPAVKECIWLVKHRSDRRLQIVFEDFELSEDPECRREFLEIRVNSLYRPDKRACGRQLHGARLQPKGDIVIYYRVYILEKIPDLKIFIRYF</sequence>
<dbReference type="PANTHER" id="PTHR10127">
    <property type="entry name" value="DISCOIDIN, CUB, EGF, LAMININ , AND ZINC METALLOPROTEASE DOMAIN CONTAINING"/>
    <property type="match status" value="1"/>
</dbReference>
<evidence type="ECO:0000256" key="5">
    <source>
        <dbReference type="ARBA" id="ARBA00022833"/>
    </source>
</evidence>
<keyword evidence="14" id="KW-1185">Reference proteome</keyword>
<feature type="active site" evidence="9">
    <location>
        <position position="156"/>
    </location>
</feature>
<evidence type="ECO:0000256" key="10">
    <source>
        <dbReference type="RuleBase" id="RU361183"/>
    </source>
</evidence>
<comment type="cofactor">
    <cofactor evidence="9 10">
        <name>Zn(2+)</name>
        <dbReference type="ChEBI" id="CHEBI:29105"/>
    </cofactor>
    <text evidence="9 10">Binds 1 zinc ion per subunit.</text>
</comment>
<dbReference type="PRINTS" id="PR00480">
    <property type="entry name" value="ASTACIN"/>
</dbReference>
<evidence type="ECO:0000313" key="14">
    <source>
        <dbReference type="Proteomes" id="UP001187531"/>
    </source>
</evidence>
<organism evidence="13 14">
    <name type="scientific">Artemia franciscana</name>
    <name type="common">Brine shrimp</name>
    <name type="synonym">Artemia sanfranciscana</name>
    <dbReference type="NCBI Taxonomy" id="6661"/>
    <lineage>
        <taxon>Eukaryota</taxon>
        <taxon>Metazoa</taxon>
        <taxon>Ecdysozoa</taxon>
        <taxon>Arthropoda</taxon>
        <taxon>Crustacea</taxon>
        <taxon>Branchiopoda</taxon>
        <taxon>Anostraca</taxon>
        <taxon>Artemiidae</taxon>
        <taxon>Artemia</taxon>
    </lineage>
</organism>
<evidence type="ECO:0000259" key="11">
    <source>
        <dbReference type="PROSITE" id="PS01180"/>
    </source>
</evidence>
<evidence type="ECO:0000256" key="8">
    <source>
        <dbReference type="PROSITE-ProRule" id="PRU00059"/>
    </source>
</evidence>
<evidence type="ECO:0000313" key="13">
    <source>
        <dbReference type="EMBL" id="KAK2716051.1"/>
    </source>
</evidence>
<name>A0AA88L862_ARTSF</name>
<keyword evidence="2 9" id="KW-0645">Protease</keyword>
<comment type="caution">
    <text evidence="8">Lacks conserved residue(s) required for the propagation of feature annotation.</text>
</comment>
<dbReference type="InterPro" id="IPR034035">
    <property type="entry name" value="Astacin-like_dom"/>
</dbReference>
<dbReference type="InterPro" id="IPR001506">
    <property type="entry name" value="Peptidase_M12A"/>
</dbReference>
<dbReference type="Pfam" id="PF00431">
    <property type="entry name" value="CUB"/>
    <property type="match status" value="1"/>
</dbReference>
<dbReference type="EC" id="3.4.24.-" evidence="10"/>
<dbReference type="Gene3D" id="2.60.120.290">
    <property type="entry name" value="Spermadhesin, CUB domain"/>
    <property type="match status" value="1"/>
</dbReference>
<dbReference type="AlphaFoldDB" id="A0AA88L862"/>
<feature type="signal peptide" evidence="10">
    <location>
        <begin position="1"/>
        <end position="20"/>
    </location>
</feature>
<evidence type="ECO:0000256" key="4">
    <source>
        <dbReference type="ARBA" id="ARBA00022801"/>
    </source>
</evidence>
<gene>
    <name evidence="13" type="ORF">QYM36_010581</name>
</gene>
<keyword evidence="1" id="KW-0245">EGF-like domain</keyword>
<dbReference type="GO" id="GO:0006508">
    <property type="term" value="P:proteolysis"/>
    <property type="evidence" value="ECO:0007669"/>
    <property type="project" value="UniProtKB-KW"/>
</dbReference>
<dbReference type="EMBL" id="JAVRJZ010000012">
    <property type="protein sequence ID" value="KAK2716051.1"/>
    <property type="molecule type" value="Genomic_DNA"/>
</dbReference>
<dbReference type="InterPro" id="IPR000859">
    <property type="entry name" value="CUB_dom"/>
</dbReference>
<feature type="domain" description="CUB" evidence="11">
    <location>
        <begin position="310"/>
        <end position="426"/>
    </location>
</feature>
<keyword evidence="7" id="KW-1015">Disulfide bond</keyword>
<feature type="binding site" evidence="9">
    <location>
        <position position="155"/>
    </location>
    <ligand>
        <name>Zn(2+)</name>
        <dbReference type="ChEBI" id="CHEBI:29105"/>
        <note>catalytic</note>
    </ligand>
</feature>
<protein>
    <recommendedName>
        <fullName evidence="10">Metalloendopeptidase</fullName>
        <ecNumber evidence="10">3.4.24.-</ecNumber>
    </recommendedName>
</protein>
<dbReference type="PROSITE" id="PS01180">
    <property type="entry name" value="CUB"/>
    <property type="match status" value="1"/>
</dbReference>
<evidence type="ECO:0000256" key="7">
    <source>
        <dbReference type="ARBA" id="ARBA00023157"/>
    </source>
</evidence>
<evidence type="ECO:0000256" key="6">
    <source>
        <dbReference type="ARBA" id="ARBA00023049"/>
    </source>
</evidence>
<reference evidence="13" key="1">
    <citation type="submission" date="2023-07" db="EMBL/GenBank/DDBJ databases">
        <title>Chromosome-level genome assembly of Artemia franciscana.</title>
        <authorList>
            <person name="Jo E."/>
        </authorList>
    </citation>
    <scope>NUCLEOTIDE SEQUENCE</scope>
    <source>
        <tissue evidence="13">Whole body</tissue>
    </source>
</reference>
<accession>A0AA88L862</accession>
<dbReference type="CDD" id="cd04280">
    <property type="entry name" value="ZnMc_astacin_like"/>
    <property type="match status" value="1"/>
</dbReference>
<dbReference type="SMART" id="SM00235">
    <property type="entry name" value="ZnMc"/>
    <property type="match status" value="1"/>
</dbReference>
<feature type="binding site" evidence="9">
    <location>
        <position position="165"/>
    </location>
    <ligand>
        <name>Zn(2+)</name>
        <dbReference type="ChEBI" id="CHEBI:29105"/>
        <note>catalytic</note>
    </ligand>
</feature>
<dbReference type="SUPFAM" id="SSF55486">
    <property type="entry name" value="Metalloproteases ('zincins'), catalytic domain"/>
    <property type="match status" value="1"/>
</dbReference>
<dbReference type="Pfam" id="PF01400">
    <property type="entry name" value="Astacin"/>
    <property type="match status" value="1"/>
</dbReference>
<dbReference type="GO" id="GO:0004222">
    <property type="term" value="F:metalloendopeptidase activity"/>
    <property type="evidence" value="ECO:0007669"/>
    <property type="project" value="UniProtKB-UniRule"/>
</dbReference>
<dbReference type="PANTHER" id="PTHR10127:SF850">
    <property type="entry name" value="METALLOENDOPEPTIDASE"/>
    <property type="match status" value="1"/>
</dbReference>
<keyword evidence="6 9" id="KW-0482">Metalloprotease</keyword>
<dbReference type="PROSITE" id="PS51864">
    <property type="entry name" value="ASTACIN"/>
    <property type="match status" value="1"/>
</dbReference>
<dbReference type="InterPro" id="IPR024079">
    <property type="entry name" value="MetalloPept_cat_dom_sf"/>
</dbReference>
<proteinExistence type="predicted"/>
<comment type="caution">
    <text evidence="13">The sequence shown here is derived from an EMBL/GenBank/DDBJ whole genome shotgun (WGS) entry which is preliminary data.</text>
</comment>
<keyword evidence="5 9" id="KW-0862">Zinc</keyword>
<feature type="binding site" evidence="9">
    <location>
        <position position="159"/>
    </location>
    <ligand>
        <name>Zn(2+)</name>
        <dbReference type="ChEBI" id="CHEBI:29105"/>
        <note>catalytic</note>
    </ligand>
</feature>
<feature type="domain" description="Peptidase M12A" evidence="12">
    <location>
        <begin position="57"/>
        <end position="258"/>
    </location>
</feature>
<keyword evidence="3 9" id="KW-0479">Metal-binding</keyword>
<keyword evidence="10" id="KW-0732">Signal</keyword>